<proteinExistence type="predicted"/>
<dbReference type="InterPro" id="IPR011009">
    <property type="entry name" value="Kinase-like_dom_sf"/>
</dbReference>
<protein>
    <recommendedName>
        <fullName evidence="1">Aminoglycoside phosphotransferase domain-containing protein</fullName>
    </recommendedName>
</protein>
<dbReference type="Pfam" id="PF01636">
    <property type="entry name" value="APH"/>
    <property type="match status" value="1"/>
</dbReference>
<evidence type="ECO:0000313" key="2">
    <source>
        <dbReference type="EMBL" id="PGH08732.1"/>
    </source>
</evidence>
<dbReference type="PANTHER" id="PTHR21310">
    <property type="entry name" value="AMINOGLYCOSIDE PHOSPHOTRANSFERASE-RELATED-RELATED"/>
    <property type="match status" value="1"/>
</dbReference>
<accession>A0A2B7XJ55</accession>
<dbReference type="AlphaFoldDB" id="A0A2B7XJ55"/>
<dbReference type="SUPFAM" id="SSF56112">
    <property type="entry name" value="Protein kinase-like (PK-like)"/>
    <property type="match status" value="1"/>
</dbReference>
<reference evidence="2 3" key="1">
    <citation type="submission" date="2017-10" db="EMBL/GenBank/DDBJ databases">
        <title>Comparative genomics in systemic dimorphic fungi from Ajellomycetaceae.</title>
        <authorList>
            <person name="Munoz J.F."/>
            <person name="Mcewen J.G."/>
            <person name="Clay O.K."/>
            <person name="Cuomo C.A."/>
        </authorList>
    </citation>
    <scope>NUCLEOTIDE SEQUENCE [LARGE SCALE GENOMIC DNA]</scope>
    <source>
        <strain evidence="2 3">UAMH5409</strain>
    </source>
</reference>
<evidence type="ECO:0000259" key="1">
    <source>
        <dbReference type="Pfam" id="PF01636"/>
    </source>
</evidence>
<gene>
    <name evidence="2" type="ORF">AJ79_05923</name>
</gene>
<dbReference type="OrthoDB" id="2906425at2759"/>
<dbReference type="InterPro" id="IPR051678">
    <property type="entry name" value="AGP_Transferase"/>
</dbReference>
<sequence>MPARLQLQLPLIPDPSQRAGDFLDSSFSQLRLRKMQVRVNGVYQRRQRLSPFQNNFTLILGLHPSNLSVSTSWSNLARLWCLKTPYVYMRFEKHSLMAKFPYQKYSLHDRWASLNGGDKSTICEQLKEIVASLRKLEQALRTPSLVASLTSQPLHDYVLEDMPWGGPFRSVTDFNDWFSSLPQHRFPDVPKYRDPYRDYLPDTGDIKFTHGDLHRGNVMISPTTGPPRVLTIVDWTHAGWYPEYWEYCKALYTAHYDWRTVYIPSFLTPHETEFAVFGEYVLQMGAI</sequence>
<dbReference type="Proteomes" id="UP000223968">
    <property type="component" value="Unassembled WGS sequence"/>
</dbReference>
<dbReference type="Gene3D" id="3.90.1200.10">
    <property type="match status" value="1"/>
</dbReference>
<dbReference type="PANTHER" id="PTHR21310:SF54">
    <property type="entry name" value="AMINOGLYCOSIDE PHOSPHOTRANSFERASE DOMAIN-CONTAINING PROTEIN"/>
    <property type="match status" value="1"/>
</dbReference>
<name>A0A2B7XJ55_9EURO</name>
<keyword evidence="3" id="KW-1185">Reference proteome</keyword>
<organism evidence="2 3">
    <name type="scientific">Helicocarpus griseus UAMH5409</name>
    <dbReference type="NCBI Taxonomy" id="1447875"/>
    <lineage>
        <taxon>Eukaryota</taxon>
        <taxon>Fungi</taxon>
        <taxon>Dikarya</taxon>
        <taxon>Ascomycota</taxon>
        <taxon>Pezizomycotina</taxon>
        <taxon>Eurotiomycetes</taxon>
        <taxon>Eurotiomycetidae</taxon>
        <taxon>Onygenales</taxon>
        <taxon>Ajellomycetaceae</taxon>
        <taxon>Helicocarpus</taxon>
    </lineage>
</organism>
<comment type="caution">
    <text evidence="2">The sequence shown here is derived from an EMBL/GenBank/DDBJ whole genome shotgun (WGS) entry which is preliminary data.</text>
</comment>
<feature type="domain" description="Aminoglycoside phosphotransferase" evidence="1">
    <location>
        <begin position="196"/>
        <end position="259"/>
    </location>
</feature>
<dbReference type="STRING" id="1447875.A0A2B7XJ55"/>
<dbReference type="InterPro" id="IPR002575">
    <property type="entry name" value="Aminoglycoside_PTrfase"/>
</dbReference>
<evidence type="ECO:0000313" key="3">
    <source>
        <dbReference type="Proteomes" id="UP000223968"/>
    </source>
</evidence>
<dbReference type="EMBL" id="PDNB01000099">
    <property type="protein sequence ID" value="PGH08732.1"/>
    <property type="molecule type" value="Genomic_DNA"/>
</dbReference>